<keyword evidence="6" id="KW-0812">Transmembrane</keyword>
<comment type="similarity">
    <text evidence="2 5">Belongs to the RxLR effector family.</text>
</comment>
<reference evidence="7 8" key="1">
    <citation type="submission" date="2013-11" db="EMBL/GenBank/DDBJ databases">
        <title>The Genome Sequence of Phytophthora parasitica P1569.</title>
        <authorList>
            <consortium name="The Broad Institute Genomics Platform"/>
            <person name="Russ C."/>
            <person name="Tyler B."/>
            <person name="Panabieres F."/>
            <person name="Shan W."/>
            <person name="Tripathy S."/>
            <person name="Grunwald N."/>
            <person name="Machado M."/>
            <person name="Johnson C.S."/>
            <person name="Arredondo F."/>
            <person name="Hong C."/>
            <person name="Coffey M."/>
            <person name="Young S.K."/>
            <person name="Zeng Q."/>
            <person name="Gargeya S."/>
            <person name="Fitzgerald M."/>
            <person name="Abouelleil A."/>
            <person name="Alvarado L."/>
            <person name="Chapman S.B."/>
            <person name="Gainer-Dewar J."/>
            <person name="Goldberg J."/>
            <person name="Griggs A."/>
            <person name="Gujja S."/>
            <person name="Hansen M."/>
            <person name="Howarth C."/>
            <person name="Imamovic A."/>
            <person name="Ireland A."/>
            <person name="Larimer J."/>
            <person name="McCowan C."/>
            <person name="Murphy C."/>
            <person name="Pearson M."/>
            <person name="Poon T.W."/>
            <person name="Priest M."/>
            <person name="Roberts A."/>
            <person name="Saif S."/>
            <person name="Shea T."/>
            <person name="Sykes S."/>
            <person name="Wortman J."/>
            <person name="Nusbaum C."/>
            <person name="Birren B."/>
        </authorList>
    </citation>
    <scope>NUCLEOTIDE SEQUENCE [LARGE SCALE GENOMIC DNA]</scope>
    <source>
        <strain evidence="7 8">P1569</strain>
    </source>
</reference>
<keyword evidence="6" id="KW-0472">Membrane</keyword>
<evidence type="ECO:0000256" key="2">
    <source>
        <dbReference type="ARBA" id="ARBA00010400"/>
    </source>
</evidence>
<comment type="function">
    <text evidence="5">Effector that suppresses plant defense responses during pathogen infection.</text>
</comment>
<keyword evidence="4" id="KW-0732">Signal</keyword>
<evidence type="ECO:0000256" key="4">
    <source>
        <dbReference type="ARBA" id="ARBA00022729"/>
    </source>
</evidence>
<dbReference type="OrthoDB" id="94969at2759"/>
<feature type="transmembrane region" description="Helical" evidence="6">
    <location>
        <begin position="25"/>
        <end position="45"/>
    </location>
</feature>
<protein>
    <recommendedName>
        <fullName evidence="5">RxLR effector protein</fullName>
    </recommendedName>
</protein>
<organism evidence="7 8">
    <name type="scientific">Phytophthora nicotianae P1569</name>
    <dbReference type="NCBI Taxonomy" id="1317065"/>
    <lineage>
        <taxon>Eukaryota</taxon>
        <taxon>Sar</taxon>
        <taxon>Stramenopiles</taxon>
        <taxon>Oomycota</taxon>
        <taxon>Peronosporomycetes</taxon>
        <taxon>Peronosporales</taxon>
        <taxon>Peronosporaceae</taxon>
        <taxon>Phytophthora</taxon>
    </lineage>
</organism>
<comment type="domain">
    <text evidence="5">The RxLR-dEER motif acts to carry the protein into the host cell cytoplasm through binding to cell surface phosphatidylinositol-3-phosphate.</text>
</comment>
<proteinExistence type="inferred from homology"/>
<dbReference type="EMBL" id="ANIZ01004919">
    <property type="protein sequence ID" value="ETI29692.1"/>
    <property type="molecule type" value="Genomic_DNA"/>
</dbReference>
<dbReference type="GO" id="GO:0005576">
    <property type="term" value="C:extracellular region"/>
    <property type="evidence" value="ECO:0007669"/>
    <property type="project" value="UniProtKB-SubCell"/>
</dbReference>
<evidence type="ECO:0000313" key="8">
    <source>
        <dbReference type="Proteomes" id="UP000018721"/>
    </source>
</evidence>
<dbReference type="Pfam" id="PF16810">
    <property type="entry name" value="RXLR"/>
    <property type="match status" value="1"/>
</dbReference>
<dbReference type="InterPro" id="IPR031825">
    <property type="entry name" value="RXLR"/>
</dbReference>
<evidence type="ECO:0000256" key="5">
    <source>
        <dbReference type="RuleBase" id="RU367124"/>
    </source>
</evidence>
<comment type="subcellular location">
    <subcellularLocation>
        <location evidence="1 5">Secreted</location>
    </subcellularLocation>
</comment>
<keyword evidence="6" id="KW-1133">Transmembrane helix</keyword>
<feature type="non-terminal residue" evidence="7">
    <location>
        <position position="1"/>
    </location>
</feature>
<name>V9DUJ6_PHYNI</name>
<dbReference type="Proteomes" id="UP000018721">
    <property type="component" value="Unassembled WGS sequence"/>
</dbReference>
<dbReference type="AlphaFoldDB" id="V9DUJ6"/>
<keyword evidence="3 5" id="KW-0964">Secreted</keyword>
<evidence type="ECO:0000256" key="6">
    <source>
        <dbReference type="SAM" id="Phobius"/>
    </source>
</evidence>
<gene>
    <name evidence="7" type="ORF">F443_23195</name>
</gene>
<accession>V9DUJ6</accession>
<evidence type="ECO:0000256" key="3">
    <source>
        <dbReference type="ARBA" id="ARBA00022525"/>
    </source>
</evidence>
<evidence type="ECO:0000256" key="1">
    <source>
        <dbReference type="ARBA" id="ARBA00004613"/>
    </source>
</evidence>
<sequence>FSVHRLQLEHLPFHRRYLPMRQGNILLVVLAVCVASTGTTVAASAKSRHLRLQYSSENGKYDRPLPNYNRNVGFDSIEAEGEERAVNFSGVKEWPKALFRNWPQIWLGTRDKKIPEGIAYDFAPKTIKAMLKRKSTRSEMFKRWDNYRMEDIKLKIGEAEMNNDAVAKLLVNYVQDHRVYRQRWRNVD</sequence>
<dbReference type="HOGENOM" id="CLU_1605937_0_0_1"/>
<comment type="caution">
    <text evidence="7">The sequence shown here is derived from an EMBL/GenBank/DDBJ whole genome shotgun (WGS) entry which is preliminary data.</text>
</comment>
<evidence type="ECO:0000313" key="7">
    <source>
        <dbReference type="EMBL" id="ETI29692.1"/>
    </source>
</evidence>
<keyword evidence="8" id="KW-1185">Reference proteome</keyword>